<dbReference type="SUPFAM" id="SSF52540">
    <property type="entry name" value="P-loop containing nucleoside triphosphate hydrolases"/>
    <property type="match status" value="1"/>
</dbReference>
<proteinExistence type="inferred from homology"/>
<comment type="caution">
    <text evidence="4">The sequence shown here is derived from an EMBL/GenBank/DDBJ whole genome shotgun (WGS) entry which is preliminary data.</text>
</comment>
<organism evidence="4 5">
    <name type="scientific">Elysia chlorotica</name>
    <name type="common">Eastern emerald elysia</name>
    <name type="synonym">Sea slug</name>
    <dbReference type="NCBI Taxonomy" id="188477"/>
    <lineage>
        <taxon>Eukaryota</taxon>
        <taxon>Metazoa</taxon>
        <taxon>Spiralia</taxon>
        <taxon>Lophotrochozoa</taxon>
        <taxon>Mollusca</taxon>
        <taxon>Gastropoda</taxon>
        <taxon>Heterobranchia</taxon>
        <taxon>Euthyneura</taxon>
        <taxon>Panpulmonata</taxon>
        <taxon>Sacoglossa</taxon>
        <taxon>Placobranchoidea</taxon>
        <taxon>Plakobranchidae</taxon>
        <taxon>Elysia</taxon>
    </lineage>
</organism>
<feature type="domain" description="Sulfotransferase" evidence="3">
    <location>
        <begin position="70"/>
        <end position="297"/>
    </location>
</feature>
<dbReference type="Proteomes" id="UP000271974">
    <property type="component" value="Unassembled WGS sequence"/>
</dbReference>
<dbReference type="EMBL" id="RQTK01000429">
    <property type="protein sequence ID" value="RUS79769.1"/>
    <property type="molecule type" value="Genomic_DNA"/>
</dbReference>
<dbReference type="InterPro" id="IPR027417">
    <property type="entry name" value="P-loop_NTPase"/>
</dbReference>
<evidence type="ECO:0000256" key="1">
    <source>
        <dbReference type="ARBA" id="ARBA00005771"/>
    </source>
</evidence>
<dbReference type="PANTHER" id="PTHR11783">
    <property type="entry name" value="SULFOTRANSFERASE SULT"/>
    <property type="match status" value="1"/>
</dbReference>
<gene>
    <name evidence="4" type="ORF">EGW08_012485</name>
</gene>
<protein>
    <recommendedName>
        <fullName evidence="3">Sulfotransferase domain-containing protein</fullName>
    </recommendedName>
</protein>
<dbReference type="InterPro" id="IPR000863">
    <property type="entry name" value="Sulfotransferase_dom"/>
</dbReference>
<dbReference type="OrthoDB" id="205623at2759"/>
<dbReference type="Gene3D" id="3.40.50.300">
    <property type="entry name" value="P-loop containing nucleotide triphosphate hydrolases"/>
    <property type="match status" value="1"/>
</dbReference>
<dbReference type="AlphaFoldDB" id="A0A3S1A0Q8"/>
<sequence>MMSNSANIPEKVQKIRPQWEETPDCEEGSHFPQCMLPSGLMLAGARVPTLPVAGDPAAHPMEISSATFRDGDILVVSYPDSGGADLVKLLPCLLHQNGSLSSGDDASSHPSLKVLEHMSRSQIEAEPSPRIFLSHLSAAHFPADIIHRNIKIVHTLRNPKDVATSLYHRLRRQGMFTFQQFLDLYLNNQIGTGHQIAFIRQMREFQKHRPNHPVLEIHYEDIVKKPIEVIEALGTFLGTPASGLLCNPVFSSYDFVQTLGQIDQSDHSADGEHKHSPGTVGDWKNTFNMAQNETFNFFLFQTIGNLKINFCFQ</sequence>
<dbReference type="GO" id="GO:0008146">
    <property type="term" value="F:sulfotransferase activity"/>
    <property type="evidence" value="ECO:0007669"/>
    <property type="project" value="InterPro"/>
</dbReference>
<evidence type="ECO:0000259" key="3">
    <source>
        <dbReference type="Pfam" id="PF00685"/>
    </source>
</evidence>
<comment type="similarity">
    <text evidence="1">Belongs to the sulfotransferase 1 family.</text>
</comment>
<reference evidence="4 5" key="1">
    <citation type="submission" date="2019-01" db="EMBL/GenBank/DDBJ databases">
        <title>A draft genome assembly of the solar-powered sea slug Elysia chlorotica.</title>
        <authorList>
            <person name="Cai H."/>
            <person name="Li Q."/>
            <person name="Fang X."/>
            <person name="Li J."/>
            <person name="Curtis N.E."/>
            <person name="Altenburger A."/>
            <person name="Shibata T."/>
            <person name="Feng M."/>
            <person name="Maeda T."/>
            <person name="Schwartz J.A."/>
            <person name="Shigenobu S."/>
            <person name="Lundholm N."/>
            <person name="Nishiyama T."/>
            <person name="Yang H."/>
            <person name="Hasebe M."/>
            <person name="Li S."/>
            <person name="Pierce S.K."/>
            <person name="Wang J."/>
        </authorList>
    </citation>
    <scope>NUCLEOTIDE SEQUENCE [LARGE SCALE GENOMIC DNA]</scope>
    <source>
        <strain evidence="4">EC2010</strain>
        <tissue evidence="4">Whole organism of an adult</tissue>
    </source>
</reference>
<keyword evidence="5" id="KW-1185">Reference proteome</keyword>
<evidence type="ECO:0000313" key="5">
    <source>
        <dbReference type="Proteomes" id="UP000271974"/>
    </source>
</evidence>
<dbReference type="Pfam" id="PF00685">
    <property type="entry name" value="Sulfotransfer_1"/>
    <property type="match status" value="1"/>
</dbReference>
<accession>A0A3S1A0Q8</accession>
<keyword evidence="2" id="KW-0808">Transferase</keyword>
<name>A0A3S1A0Q8_ELYCH</name>
<evidence type="ECO:0000313" key="4">
    <source>
        <dbReference type="EMBL" id="RUS79769.1"/>
    </source>
</evidence>
<evidence type="ECO:0000256" key="2">
    <source>
        <dbReference type="ARBA" id="ARBA00022679"/>
    </source>
</evidence>